<dbReference type="GO" id="GO:0000139">
    <property type="term" value="C:Golgi membrane"/>
    <property type="evidence" value="ECO:0007669"/>
    <property type="project" value="Ensembl"/>
</dbReference>
<dbReference type="Gene3D" id="3.30.200.20">
    <property type="entry name" value="Phosphorylase Kinase, domain 1"/>
    <property type="match status" value="1"/>
</dbReference>
<feature type="region of interest" description="Disordered" evidence="2">
    <location>
        <begin position="431"/>
        <end position="462"/>
    </location>
</feature>
<evidence type="ECO:0000256" key="2">
    <source>
        <dbReference type="SAM" id="MobiDB-lite"/>
    </source>
</evidence>
<dbReference type="GO" id="GO:0005524">
    <property type="term" value="F:ATP binding"/>
    <property type="evidence" value="ECO:0007669"/>
    <property type="project" value="InterPro"/>
</dbReference>
<feature type="region of interest" description="Disordered" evidence="2">
    <location>
        <begin position="493"/>
        <end position="537"/>
    </location>
</feature>
<dbReference type="PANTHER" id="PTHR12984">
    <property type="entry name" value="SCY1-RELATED S/T PROTEIN KINASE-LIKE"/>
    <property type="match status" value="1"/>
</dbReference>
<dbReference type="GO" id="GO:0048666">
    <property type="term" value="P:neuron development"/>
    <property type="evidence" value="ECO:0007669"/>
    <property type="project" value="Ensembl"/>
</dbReference>
<feature type="compositionally biased region" description="Acidic residues" evidence="2">
    <location>
        <begin position="526"/>
        <end position="536"/>
    </location>
</feature>
<dbReference type="PROSITE" id="PS50011">
    <property type="entry name" value="PROTEIN_KINASE_DOM"/>
    <property type="match status" value="1"/>
</dbReference>
<organism evidence="4 5">
    <name type="scientific">Chrysemys picta bellii</name>
    <name type="common">Western painted turtle</name>
    <name type="synonym">Emys bellii</name>
    <dbReference type="NCBI Taxonomy" id="8478"/>
    <lineage>
        <taxon>Eukaryota</taxon>
        <taxon>Metazoa</taxon>
        <taxon>Chordata</taxon>
        <taxon>Craniata</taxon>
        <taxon>Vertebrata</taxon>
        <taxon>Euteleostomi</taxon>
        <taxon>Archelosauria</taxon>
        <taxon>Testudinata</taxon>
        <taxon>Testudines</taxon>
        <taxon>Cryptodira</taxon>
        <taxon>Durocryptodira</taxon>
        <taxon>Testudinoidea</taxon>
        <taxon>Emydidae</taxon>
        <taxon>Chrysemys</taxon>
    </lineage>
</organism>
<dbReference type="GO" id="GO:0008104">
    <property type="term" value="P:intracellular protein localization"/>
    <property type="evidence" value="ECO:0007669"/>
    <property type="project" value="Ensembl"/>
</dbReference>
<evidence type="ECO:0000256" key="1">
    <source>
        <dbReference type="ARBA" id="ARBA00038349"/>
    </source>
</evidence>
<dbReference type="Ensembl" id="ENSCPBT00000021015.1">
    <property type="protein sequence ID" value="ENSCPBP00000017790.1"/>
    <property type="gene ID" value="ENSCPBG00000013009.1"/>
</dbReference>
<sequence>MGSENSALKSYTLEEPPYTLPTGLTIYPAVLQDGKLASVFVYKTENEDTVNKAAKHLKTLRHPCLLRFLSCTVETDGIHLVTERVKPLEMALEMLSSDEICAGIYDLLLALIFLHDRGNLTHNNICLSSVFVSEDGHWKLGGMETVCNLNEATPEFLCGIKSVRDKAAIPPEERSADFKILPESHGHARDAYSFGTMVENLLTFLNDQVSADILSSFQQTLHCTLLNPDPKCRPPLSSLLSHEFFRNDFLEVVNFLKSLTLKTEEEKTEFFKFLMDRVACLSEKLIASRLVPLLLNQLVFAEPVAVKSFLPHLLGPKKDKTGESETTCLLSPALFQTHVTPVLLKLFEVHEEHVRVVLLSHIDAYAELFTQEELKNIILPQVLLGLRDTSDSIVAITLHGLAVLVSLLGPEVVVGGGRTKIFKCSAPSFTKTTDLSPADSPTHISNQRSQLSQPLQNNSSSVFPKCPIAGNVSLSSEKHVPRKDSQVALKTVEQDPQLSLNGDPAAMNTVGSSRSPLNTSEKPTEEWPDWSESEEPETQKIVNVQLRPMEPHGSTGPYVVDHNVDKEPLDNFEPSSPAPKLFSGNSLNATRADGVQVQRPLPGALQPSKESKSFKPSPPPMSSPVNCWSNDSWDHPDQLRETAFLERSPKSPWESGLGEEFTIQVKRKPGRDPELDWFADMTPDIKPSAAFLILPEVRTDSVVLSHLSAVSSGEDTSQIVQFSSKFAAAEVNEVRIRGVGGIILSDVVNCRRKNAFQGMQNASRSCTNLPLCLSP</sequence>
<dbReference type="GO" id="GO:0005783">
    <property type="term" value="C:endoplasmic reticulum"/>
    <property type="evidence" value="ECO:0007669"/>
    <property type="project" value="Ensembl"/>
</dbReference>
<proteinExistence type="inferred from homology"/>
<evidence type="ECO:0000313" key="4">
    <source>
        <dbReference type="Ensembl" id="ENSCPBP00000017790.1"/>
    </source>
</evidence>
<feature type="compositionally biased region" description="Low complexity" evidence="2">
    <location>
        <begin position="445"/>
        <end position="461"/>
    </location>
</feature>
<evidence type="ECO:0000259" key="3">
    <source>
        <dbReference type="PROSITE" id="PS50011"/>
    </source>
</evidence>
<dbReference type="SMART" id="SM00220">
    <property type="entry name" value="S_TKc"/>
    <property type="match status" value="1"/>
</dbReference>
<dbReference type="InterPro" id="IPR000719">
    <property type="entry name" value="Prot_kinase_dom"/>
</dbReference>
<keyword evidence="5" id="KW-1185">Reference proteome</keyword>
<dbReference type="Gene3D" id="1.25.10.10">
    <property type="entry name" value="Leucine-rich Repeat Variant"/>
    <property type="match status" value="1"/>
</dbReference>
<dbReference type="GO" id="GO:0005829">
    <property type="term" value="C:cytosol"/>
    <property type="evidence" value="ECO:0007669"/>
    <property type="project" value="Ensembl"/>
</dbReference>
<dbReference type="InterPro" id="IPR016024">
    <property type="entry name" value="ARM-type_fold"/>
</dbReference>
<dbReference type="PANTHER" id="PTHR12984:SF15">
    <property type="entry name" value="PROTEIN-ASSOCIATING WITH THE CARBOXYL-TERMINAL DOMAIN OF EZRIN"/>
    <property type="match status" value="1"/>
</dbReference>
<dbReference type="Gene3D" id="1.10.510.10">
    <property type="entry name" value="Transferase(Phosphotransferase) domain 1"/>
    <property type="match status" value="1"/>
</dbReference>
<dbReference type="InterPro" id="IPR051177">
    <property type="entry name" value="CIK-Related_Protein"/>
</dbReference>
<dbReference type="Proteomes" id="UP000694380">
    <property type="component" value="Unplaced"/>
</dbReference>
<dbReference type="GO" id="GO:0004672">
    <property type="term" value="F:protein kinase activity"/>
    <property type="evidence" value="ECO:0007669"/>
    <property type="project" value="InterPro"/>
</dbReference>
<dbReference type="SUPFAM" id="SSF56112">
    <property type="entry name" value="Protein kinase-like (PK-like)"/>
    <property type="match status" value="1"/>
</dbReference>
<name>A0A8C3P532_CHRPI</name>
<protein>
    <submittedName>
        <fullName evidence="4">SCY1 like pseudokinase 3</fullName>
    </submittedName>
</protein>
<dbReference type="GO" id="GO:0030027">
    <property type="term" value="C:lamellipodium"/>
    <property type="evidence" value="ECO:0007669"/>
    <property type="project" value="Ensembl"/>
</dbReference>
<feature type="domain" description="Protein kinase" evidence="3">
    <location>
        <begin position="1"/>
        <end position="245"/>
    </location>
</feature>
<dbReference type="InterPro" id="IPR011989">
    <property type="entry name" value="ARM-like"/>
</dbReference>
<gene>
    <name evidence="4" type="primary">SCYL3</name>
</gene>
<evidence type="ECO:0000313" key="5">
    <source>
        <dbReference type="Proteomes" id="UP000694380"/>
    </source>
</evidence>
<feature type="compositionally biased region" description="Polar residues" evidence="2">
    <location>
        <begin position="509"/>
        <end position="521"/>
    </location>
</feature>
<dbReference type="GO" id="GO:0042802">
    <property type="term" value="F:identical protein binding"/>
    <property type="evidence" value="ECO:0007669"/>
    <property type="project" value="Ensembl"/>
</dbReference>
<dbReference type="InterPro" id="IPR011009">
    <property type="entry name" value="Kinase-like_dom_sf"/>
</dbReference>
<dbReference type="GO" id="GO:0021522">
    <property type="term" value="P:spinal cord motor neuron differentiation"/>
    <property type="evidence" value="ECO:0007669"/>
    <property type="project" value="Ensembl"/>
</dbReference>
<dbReference type="Ensembl" id="ENSCPBT00000021012.1">
    <property type="protein sequence ID" value="ENSCPBP00000017787.1"/>
    <property type="gene ID" value="ENSCPBG00000013009.1"/>
</dbReference>
<dbReference type="GeneTree" id="ENSGT00930000151043"/>
<reference evidence="4" key="1">
    <citation type="submission" date="2025-05" db="UniProtKB">
        <authorList>
            <consortium name="Ensembl"/>
        </authorList>
    </citation>
    <scope>IDENTIFICATION</scope>
</reference>
<comment type="similarity">
    <text evidence="1">Belongs to the protein kinase superfamily.</text>
</comment>
<accession>A0A8C3P532</accession>
<dbReference type="AlphaFoldDB" id="A0A8C3P532"/>
<feature type="region of interest" description="Disordered" evidence="2">
    <location>
        <begin position="601"/>
        <end position="623"/>
    </location>
</feature>
<dbReference type="GO" id="GO:0006954">
    <property type="term" value="P:inflammatory response"/>
    <property type="evidence" value="ECO:0007669"/>
    <property type="project" value="Ensembl"/>
</dbReference>
<dbReference type="SUPFAM" id="SSF48371">
    <property type="entry name" value="ARM repeat"/>
    <property type="match status" value="1"/>
</dbReference>